<sequence>MATPTPHATVISPQDLLAQMNKYRSYAAILADTNQQDEHRLKVAQEISENFESIVTSGQYQSFLEHAIPRFLKVLQEGDTIFVQENPIQQLRKLLLEIIHRIPTNDHFRIYVSKVLSLMFQLIERENEENVLVCLRIIIELHKQFRPQIQPEIQHFLHMVKQIYKDLPANMNAMFEKPINVTLDAATGQPVVLPLSGTVTVQTEKADGSKETLTVLSKGINSLKVLAELPIIVVLMYQLYKQNVHSAVSEFIPLIMNTIVLTPSAQARASPQFNRELYVDFVAAQIKTLSFLAYIIRIYQDSVTTYANQMVKGMLSLLTNCPQEVTHLRKELLIAARHILATDLRNRFVPHIDRLFDEKVLIGTGWTTRETLRPLAYSTLADLVHHVRQHLQLSDLALAVHLFSKNVHDDLLPSSIQTMSCKLLLNLVECIKSDQDGGNGREILMRMLEVFVKFKTCVKTLYCSFQGREILMRMLEVFVLKFHTIAKFQLPGIFAKCKNERELDLKAICTFSPLSSKNERELDLKAAAIPPPPSLAKSDKEKEEEKTKPAGGSFNNFSVSDCRSLVKTLVCGVKTITWGAQSCKTPGETSFGPSKQFQPKETAIFSALVRHALCALDIYQINVTPSGQPYIRAQNSQTVRMKEEKDVLEHFAGVFTMMNLLTFKEIFSTTIEFMVERIYHNYALQIVANTFLANPSTSATFATILVDYLLDRLEEIGSANIERSNLYLKLFKLVFGSVSLFAAENEQMLKPRVSLVVTGCMKLAETAPEPERYFRLMLALFSAVGANFLFLERECRSLLFTYYTNNPHLHKIVNSSMELAQTAKEPYNYFLLMRALFRSIGGGSHDLLYQEFLPLLPHLLQGLNNLQSGLHKQHMKDLFVELCLTVPVRLSSLLPYLPMLMDPLVSALNGSQTLVSQGLRTLELCVDNLQPEFLWDHIQPVRAELMQALWRTLRNPAENIAQVAFRVLGKFGGNNRKMLMDPQKVIDTAVSILKTPNVDMYYRRQALEVIKGFLVGMMSLEDNKLSLHQLLAHQSCWHTRGERAWVTGVGGHGSPGVGGKWWKVIQGFLIGKMSCWHTRGHGSLGFAEREIPPPPSPLYKCPDSMARKAFEQALAGAMMCAVIKDLRASSLPFVANIIRHYTMVALVQQCVVVCMSHEEKELCKIGEIALAIIIEVTATVLGSKEKEKELCKIGEIALAIIIEVTATVLGSKEKEKELCKIGEIALAIIIEVTATVLGSKEKEKELCKIGEIALAIIIEVTATVLGSKEKACQLPLFEYIVERLCSCCYERAWYAKYGGCVAIRFLLERTSLRWILEHELTFLKALFFVLMDLTGEAMHSLRVLAKVTDKTITAIMEPHKNLLNLCEAEDSMLIKLPCYKNMQSLTPLRISALNALAACHYIPQVREKIFTVLFKSLNSSSDELQTAAMKCMKDFLKHQQMDAETIHNAVRPLLMVLGDYRSLTLSVIKRLTNVTTLFPNVFNEKLCDQLMAHLKKWMDVAIIAQKGGQRTDGNVIKVCAAIIHMFHTIPAASIKMIDPLVTLVLKAERALLLEIGSPFRDPLLKFLLRYPAQSVDLFIQEAHLKEPQTNRTFTAMLKREEAKPFREVIQANPLKLANVALSTVKGGLRPGSPNYLTQQEVMTQPGSVLTHNLAWVSTNPAWWLSKHPMLYKPSLVKHDPAWLSKHPMLYKPSLVKHDPAWLSKHPMLVSHDPAWVCKHPAWLSKHPMLMSHLKQIWISDDFQEKHSKEQLSISYWREPKLLVKCLLSCVKQNPGEVELLFQLLRAFTLRFISNFHFLKTFLEEELYKVTSIDQKRTIFLEFVKLFHDQSFPQELKAKALQHILIPMFSTAFQNGQGEKLIGGPPTPESDDETNLISVFINKVIDPENPYGHTSRGQPTTLVLSHQDAVRILLLQFSALLVEQASPHIHDAANKLVLSHQDAVRILLLQFSALLVEQASPHIHDAANKRQGNKLRRLMTFAWPCLLPKNCVDPATKYHGHLLLSHIIAKFAIHKRIVLQVFHSLLKAHALEARKVVQQALEILTPAMPARMEDGNAMLTHWTKKIIVEEGHTVAQLVHMLQLLVRHYKVYYPVRHHLIQHMVSSMQRLGFTPSASIEHRRLAVELCEVIVKWEMQRVKDEQEQQTEGEMTPLEGVAVATTSQATLKRGMSVESPQDTKRVRHSSQTATPSRAPQVELVTKPIEKIHADNVVNFLVKIACQVNEASTTQGSPGEMLSKRCVFLVKTALKPDLWPNSELRLAWIDKLLMTISGQANFANICTALELLTYLLGTLSPQNILATFKPLQRGIAACMTCGNQKVVRFVQQLLAKLMSIFPTEPSTSSVASQYEELECLYAAVGKVIYEGLTNYEKAANGSPSSLFGTLWILKSACVNNASYIDRLISVFMRTLQKMVREHLTPAAAAGEGTTMSSDLIILSLDLIKTRVAVMSAEMRKNFIQVILTQLIERSPDAKILKAITRIMEEWIKIKGPMAVNATPTLKEKAHLLTKMMHFTEKRFPDDNELNAQFLELVNYIYRDESLRGSELTVKLEPAFLAGLRDESLRGSELTVKLEPAFLAGLRDESLRGSELTVKLEPAFLAGLRDESLRGSELTVKLEPAFLAGLRCVQSHIRAKFVEVFDQSIRRRLYDRLLYITCSQNWESMGTHFWVKQCTELMLAVSDRSTPVSSHSQLSMLPSITHVINLADSRDKMAFAMAMRVKEEPMDVEGEKQEEDMEIDIELTSDEGKSKDSSGREEVSKGDLRHQLSVLTNRHGKFLESLKEVKTISFLTAVSQLCHYSTQLSHSTWVELFPRLWKHLSGELGPFLCSGSHVFQKECQPSAIHTFVEGISRCVPPIPIRPCVLKVVRTDDPGVGGGQGRQGQGEEQDEETHCDGHVERALLRGICETLDMLSELYSLLREEDMWAGLWQKRCKFPETATAIAYEQQGFFEQAQTTYEGAMTKARQDHNSSAASPNIVPEYRLWEDHWIRCSKELNQWDLLMEYGSSKAHPNLHLLFVYMCSKELNQWDLLMEYGSSKAHPNLHLLFVYMCSKELNQWDLLMEYGSSKAHPNLHLLFVYMCSKELNQWDLLMEYGSSKAHPNLHLLFVYMCSKELNQWDLLMEYGSSKAHPNPHLLFVYMCSKELNQWDLLMEYGSSKAHPNPHLLFVYMCSKELNQWDLLMEYGSSKAHPNPHLLFVYMCSKELNQWDLLMEYGSSKAHPNPHLLFVYMCSVCLQVKELNQWDLLMEYGSSKAHPNPHLLFVYMCSKELNQWDLLMEYGSSKAHPNPHLVLESAWRVPNWASMKDALVQVEQSCPKEMAWKVNMYRGYIAICHPEEHHLNLIERLVEMSSSQSIKEWRRLPLIVANIHVPLLQAAQQVIELQGASQIHTGLQRGLAGWVCWVGQQCWSAGFGWAAQQVIELQEASQIHTGLQPANIGRNSSLHDMKAIVKTWRIHTIPSVPIVDCFQKIRQQVKCYLQMSGVMGRNECMQGLEVIESTNLKYFTKEMTAEFYALKGMFLAQINKSEEANKAFSSAVQMHDTLIKAWALWGDYLENIFTKDRLLHLGVSAITCYLHACRHTNESKCRKYLAKVIWLLTYDDDKGTLAEAVDKYCIGVPHVQWLPWIPQLLTCLIRNEGKTILNLLSQVGRVYPQAVYFPIRTMYLTLKIEQRERYKSGEVGAGVPRTASPSVSGKAAHHGPTASSSLPPTTQLGASLATSSQGDPAVQARQDNRSGDGHFDR</sequence>
<feature type="domain" description="FAT" evidence="2">
    <location>
        <begin position="3259"/>
        <end position="3663"/>
    </location>
</feature>
<feature type="compositionally biased region" description="Basic and acidic residues" evidence="1">
    <location>
        <begin position="537"/>
        <end position="548"/>
    </location>
</feature>
<feature type="region of interest" description="Disordered" evidence="1">
    <location>
        <begin position="2721"/>
        <end position="2758"/>
    </location>
</feature>
<protein>
    <recommendedName>
        <fullName evidence="2">FAT domain-containing protein</fullName>
    </recommendedName>
</protein>
<dbReference type="InterPro" id="IPR046807">
    <property type="entry name" value="Tra1_central"/>
</dbReference>
<dbReference type="Pfam" id="PF02259">
    <property type="entry name" value="FAT"/>
    <property type="match status" value="2"/>
</dbReference>
<name>C3ZR41_BRAFL</name>
<dbReference type="PANTHER" id="PTHR11139">
    <property type="entry name" value="ATAXIA TELANGIECTASIA MUTATED ATM -RELATED"/>
    <property type="match status" value="1"/>
</dbReference>
<dbReference type="InterPro" id="IPR046805">
    <property type="entry name" value="Tra1_ring"/>
</dbReference>
<dbReference type="eggNOG" id="KOG0889">
    <property type="taxonomic scope" value="Eukaryota"/>
</dbReference>
<dbReference type="InterPro" id="IPR016024">
    <property type="entry name" value="ARM-type_fold"/>
</dbReference>
<feature type="compositionally biased region" description="Basic and acidic residues" evidence="1">
    <location>
        <begin position="2742"/>
        <end position="2758"/>
    </location>
</feature>
<evidence type="ECO:0000256" key="1">
    <source>
        <dbReference type="SAM" id="MobiDB-lite"/>
    </source>
</evidence>
<feature type="region of interest" description="Disordered" evidence="1">
    <location>
        <begin position="2870"/>
        <end position="2890"/>
    </location>
</feature>
<dbReference type="Pfam" id="PF20206">
    <property type="entry name" value="Tra1_ring"/>
    <property type="match status" value="5"/>
</dbReference>
<dbReference type="InterPro" id="IPR050517">
    <property type="entry name" value="DDR_Repair_Kinase"/>
</dbReference>
<evidence type="ECO:0000313" key="3">
    <source>
        <dbReference type="EMBL" id="EEN44914.1"/>
    </source>
</evidence>
<dbReference type="InterPro" id="IPR014009">
    <property type="entry name" value="PIK_FAT"/>
</dbReference>
<dbReference type="InterPro" id="IPR003151">
    <property type="entry name" value="PIK-rel_kinase_FAT"/>
</dbReference>
<gene>
    <name evidence="3" type="ORF">BRAFLDRAFT_125424</name>
</gene>
<dbReference type="SUPFAM" id="SSF48371">
    <property type="entry name" value="ARM repeat"/>
    <property type="match status" value="3"/>
</dbReference>
<feature type="compositionally biased region" description="Gly residues" evidence="1">
    <location>
        <begin position="2870"/>
        <end position="2879"/>
    </location>
</feature>
<feature type="region of interest" description="Disordered" evidence="1">
    <location>
        <begin position="2166"/>
        <end position="2191"/>
    </location>
</feature>
<dbReference type="PROSITE" id="PS51189">
    <property type="entry name" value="FAT"/>
    <property type="match status" value="1"/>
</dbReference>
<dbReference type="STRING" id="7739.C3ZR41"/>
<feature type="compositionally biased region" description="Basic and acidic residues" evidence="1">
    <location>
        <begin position="3728"/>
        <end position="3739"/>
    </location>
</feature>
<dbReference type="InterPro" id="IPR011989">
    <property type="entry name" value="ARM-like"/>
</dbReference>
<feature type="compositionally biased region" description="Acidic residues" evidence="1">
    <location>
        <begin position="2728"/>
        <end position="2741"/>
    </location>
</feature>
<dbReference type="Gene3D" id="1.25.10.10">
    <property type="entry name" value="Leucine-rich Repeat Variant"/>
    <property type="match status" value="1"/>
</dbReference>
<dbReference type="PANTHER" id="PTHR11139:SF1">
    <property type="entry name" value="TRANSFORMATION_TRANSCRIPTION DOMAIN-ASSOCIATED PROTEIN"/>
    <property type="match status" value="1"/>
</dbReference>
<dbReference type="EMBL" id="GG666664">
    <property type="protein sequence ID" value="EEN44914.1"/>
    <property type="molecule type" value="Genomic_DNA"/>
</dbReference>
<accession>C3ZR41</accession>
<evidence type="ECO:0000259" key="2">
    <source>
        <dbReference type="PROSITE" id="PS51189"/>
    </source>
</evidence>
<reference evidence="3" key="1">
    <citation type="journal article" date="2008" name="Nature">
        <title>The amphioxus genome and the evolution of the chordate karyotype.</title>
        <authorList>
            <consortium name="US DOE Joint Genome Institute (JGI-PGF)"/>
            <person name="Putnam N.H."/>
            <person name="Butts T."/>
            <person name="Ferrier D.E.K."/>
            <person name="Furlong R.F."/>
            <person name="Hellsten U."/>
            <person name="Kawashima T."/>
            <person name="Robinson-Rechavi M."/>
            <person name="Shoguchi E."/>
            <person name="Terry A."/>
            <person name="Yu J.-K."/>
            <person name="Benito-Gutierrez E.L."/>
            <person name="Dubchak I."/>
            <person name="Garcia-Fernandez J."/>
            <person name="Gibson-Brown J.J."/>
            <person name="Grigoriev I.V."/>
            <person name="Horton A.C."/>
            <person name="de Jong P.J."/>
            <person name="Jurka J."/>
            <person name="Kapitonov V.V."/>
            <person name="Kohara Y."/>
            <person name="Kuroki Y."/>
            <person name="Lindquist E."/>
            <person name="Lucas S."/>
            <person name="Osoegawa K."/>
            <person name="Pennacchio L.A."/>
            <person name="Salamov A.A."/>
            <person name="Satou Y."/>
            <person name="Sauka-Spengler T."/>
            <person name="Schmutz J."/>
            <person name="Shin-I T."/>
            <person name="Toyoda A."/>
            <person name="Bronner-Fraser M."/>
            <person name="Fujiyama A."/>
            <person name="Holland L.Z."/>
            <person name="Holland P.W.H."/>
            <person name="Satoh N."/>
            <person name="Rokhsar D.S."/>
        </authorList>
    </citation>
    <scope>NUCLEOTIDE SEQUENCE [LARGE SCALE GENOMIC DNA]</scope>
    <source>
        <strain evidence="3">S238N-H82</strain>
        <tissue evidence="3">Testes</tissue>
    </source>
</reference>
<organism>
    <name type="scientific">Branchiostoma floridae</name>
    <name type="common">Florida lancelet</name>
    <name type="synonym">Amphioxus</name>
    <dbReference type="NCBI Taxonomy" id="7739"/>
    <lineage>
        <taxon>Eukaryota</taxon>
        <taxon>Metazoa</taxon>
        <taxon>Chordata</taxon>
        <taxon>Cephalochordata</taxon>
        <taxon>Leptocardii</taxon>
        <taxon>Amphioxiformes</taxon>
        <taxon>Branchiostomatidae</taxon>
        <taxon>Branchiostoma</taxon>
    </lineage>
</organism>
<feature type="region of interest" description="Disordered" evidence="1">
    <location>
        <begin position="3675"/>
        <end position="3739"/>
    </location>
</feature>
<proteinExistence type="predicted"/>
<feature type="region of interest" description="Disordered" evidence="1">
    <location>
        <begin position="529"/>
        <end position="552"/>
    </location>
</feature>
<dbReference type="InParanoid" id="C3ZR41"/>
<dbReference type="Pfam" id="PF20175">
    <property type="entry name" value="Tra1_central"/>
    <property type="match status" value="2"/>
</dbReference>
<feature type="compositionally biased region" description="Polar residues" evidence="1">
    <location>
        <begin position="3699"/>
        <end position="3720"/>
    </location>
</feature>